<dbReference type="PROSITE" id="PS50222">
    <property type="entry name" value="EF_HAND_2"/>
    <property type="match status" value="1"/>
</dbReference>
<protein>
    <recommendedName>
        <fullName evidence="2">EF-hand domain-containing protein</fullName>
    </recommendedName>
</protein>
<dbReference type="PROSITE" id="PS00018">
    <property type="entry name" value="EF_HAND_1"/>
    <property type="match status" value="1"/>
</dbReference>
<dbReference type="InterPro" id="IPR002048">
    <property type="entry name" value="EF_hand_dom"/>
</dbReference>
<dbReference type="EMBL" id="CAXITT010000217">
    <property type="protein sequence ID" value="CAL1535996.1"/>
    <property type="molecule type" value="Genomic_DNA"/>
</dbReference>
<dbReference type="AlphaFoldDB" id="A0AAV2HSW9"/>
<gene>
    <name evidence="3" type="ORF">GSLYS_00009909001</name>
</gene>
<dbReference type="GO" id="GO:0005509">
    <property type="term" value="F:calcium ion binding"/>
    <property type="evidence" value="ECO:0007669"/>
    <property type="project" value="InterPro"/>
</dbReference>
<organism evidence="3 4">
    <name type="scientific">Lymnaea stagnalis</name>
    <name type="common">Great pond snail</name>
    <name type="synonym">Helix stagnalis</name>
    <dbReference type="NCBI Taxonomy" id="6523"/>
    <lineage>
        <taxon>Eukaryota</taxon>
        <taxon>Metazoa</taxon>
        <taxon>Spiralia</taxon>
        <taxon>Lophotrochozoa</taxon>
        <taxon>Mollusca</taxon>
        <taxon>Gastropoda</taxon>
        <taxon>Heterobranchia</taxon>
        <taxon>Euthyneura</taxon>
        <taxon>Panpulmonata</taxon>
        <taxon>Hygrophila</taxon>
        <taxon>Lymnaeoidea</taxon>
        <taxon>Lymnaeidae</taxon>
        <taxon>Lymnaea</taxon>
    </lineage>
</organism>
<evidence type="ECO:0000313" key="4">
    <source>
        <dbReference type="Proteomes" id="UP001497497"/>
    </source>
</evidence>
<comment type="caution">
    <text evidence="3">The sequence shown here is derived from an EMBL/GenBank/DDBJ whole genome shotgun (WGS) entry which is preliminary data.</text>
</comment>
<evidence type="ECO:0000313" key="3">
    <source>
        <dbReference type="EMBL" id="CAL1535996.1"/>
    </source>
</evidence>
<keyword evidence="4" id="KW-1185">Reference proteome</keyword>
<evidence type="ECO:0000259" key="2">
    <source>
        <dbReference type="PROSITE" id="PS50222"/>
    </source>
</evidence>
<keyword evidence="1" id="KW-0106">Calcium</keyword>
<dbReference type="Gene3D" id="1.10.238.10">
    <property type="entry name" value="EF-hand"/>
    <property type="match status" value="1"/>
</dbReference>
<dbReference type="InterPro" id="IPR018247">
    <property type="entry name" value="EF_Hand_1_Ca_BS"/>
</dbReference>
<dbReference type="InterPro" id="IPR011992">
    <property type="entry name" value="EF-hand-dom_pair"/>
</dbReference>
<feature type="domain" description="EF-hand" evidence="2">
    <location>
        <begin position="141"/>
        <end position="176"/>
    </location>
</feature>
<evidence type="ECO:0000256" key="1">
    <source>
        <dbReference type="ARBA" id="ARBA00022837"/>
    </source>
</evidence>
<dbReference type="Pfam" id="PF13202">
    <property type="entry name" value="EF-hand_5"/>
    <property type="match status" value="1"/>
</dbReference>
<reference evidence="3 4" key="1">
    <citation type="submission" date="2024-04" db="EMBL/GenBank/DDBJ databases">
        <authorList>
            <consortium name="Genoscope - CEA"/>
            <person name="William W."/>
        </authorList>
    </citation>
    <scope>NUCLEOTIDE SEQUENCE [LARGE SCALE GENOMIC DNA]</scope>
</reference>
<dbReference type="Proteomes" id="UP001497497">
    <property type="component" value="Unassembled WGS sequence"/>
</dbReference>
<name>A0AAV2HSW9_LYMST</name>
<sequence>MQMFNAIRDLLIGFEKTILEIMGITMNKGELSAFQKSKLLHEFHTFFDLNKDGVLEWKDFEVARERVCEISGWKVGSDMYIKTKLLFAEIWRYLQDDGDTNLDGRMTSEEWLRMWEKLNQDFLARKREKNPEKQEDKVPDWLDRYIEYKFHLFDRTADGAIDLEEFEYVLSDFNVSAKDARTAFLLFSANHEHKVDLPYFRQLSLEFFRSDDQSDLGNFITGRLDFT</sequence>
<dbReference type="SUPFAM" id="SSF47473">
    <property type="entry name" value="EF-hand"/>
    <property type="match status" value="1"/>
</dbReference>
<proteinExistence type="predicted"/>
<accession>A0AAV2HSW9</accession>